<dbReference type="Proteomes" id="UP001153365">
    <property type="component" value="Unassembled WGS sequence"/>
</dbReference>
<proteinExistence type="predicted"/>
<dbReference type="EMBL" id="CALTRL010006004">
    <property type="protein sequence ID" value="CAH7688672.1"/>
    <property type="molecule type" value="Genomic_DNA"/>
</dbReference>
<comment type="caution">
    <text evidence="3">The sequence shown here is derived from an EMBL/GenBank/DDBJ whole genome shotgun (WGS) entry which is preliminary data.</text>
</comment>
<sequence length="277" mass="30139">MSSLRAIQPHILGKEKGTEQKLVELQEKVDQLLARQEPLISENKSLKDLVNQLKSENQSLNVEAASAVKGLNLTVDDQSSKHDEDSADDEVKARLLFSNQESSVTLSKSEFDQATPEPLPGASANTSKQEGQKLAKDKLEFTKRENQATPASAATLKPSTSTADMLTPAQASSGDRVHLYSNWQTISGDHPSLVRSLASFTSSSTTRRERLAKDAALLEAFLTDAGVKPEDQLSLGHFALPIFAQTRNQSNMLVDNSLPGNRRQNNDSNSSSIINNV</sequence>
<accession>A0AAV0BN34</accession>
<reference evidence="3" key="1">
    <citation type="submission" date="2022-06" db="EMBL/GenBank/DDBJ databases">
        <authorList>
            <consortium name="SYNGENTA / RWTH Aachen University"/>
        </authorList>
    </citation>
    <scope>NUCLEOTIDE SEQUENCE</scope>
</reference>
<gene>
    <name evidence="3" type="ORF">PPACK8108_LOCUS23669</name>
</gene>
<organism evidence="3 4">
    <name type="scientific">Phakopsora pachyrhizi</name>
    <name type="common">Asian soybean rust disease fungus</name>
    <dbReference type="NCBI Taxonomy" id="170000"/>
    <lineage>
        <taxon>Eukaryota</taxon>
        <taxon>Fungi</taxon>
        <taxon>Dikarya</taxon>
        <taxon>Basidiomycota</taxon>
        <taxon>Pucciniomycotina</taxon>
        <taxon>Pucciniomycetes</taxon>
        <taxon>Pucciniales</taxon>
        <taxon>Phakopsoraceae</taxon>
        <taxon>Phakopsora</taxon>
    </lineage>
</organism>
<name>A0AAV0BN34_PHAPC</name>
<feature type="compositionally biased region" description="Polar residues" evidence="2">
    <location>
        <begin position="147"/>
        <end position="162"/>
    </location>
</feature>
<keyword evidence="4" id="KW-1185">Reference proteome</keyword>
<evidence type="ECO:0000256" key="1">
    <source>
        <dbReference type="SAM" id="Coils"/>
    </source>
</evidence>
<feature type="coiled-coil region" evidence="1">
    <location>
        <begin position="15"/>
        <end position="63"/>
    </location>
</feature>
<evidence type="ECO:0000313" key="3">
    <source>
        <dbReference type="EMBL" id="CAH7688672.1"/>
    </source>
</evidence>
<evidence type="ECO:0000313" key="4">
    <source>
        <dbReference type="Proteomes" id="UP001153365"/>
    </source>
</evidence>
<feature type="compositionally biased region" description="Basic and acidic residues" evidence="2">
    <location>
        <begin position="78"/>
        <end position="89"/>
    </location>
</feature>
<feature type="region of interest" description="Disordered" evidence="2">
    <location>
        <begin position="255"/>
        <end position="277"/>
    </location>
</feature>
<feature type="region of interest" description="Disordered" evidence="2">
    <location>
        <begin position="106"/>
        <end position="162"/>
    </location>
</feature>
<evidence type="ECO:0000256" key="2">
    <source>
        <dbReference type="SAM" id="MobiDB-lite"/>
    </source>
</evidence>
<keyword evidence="1" id="KW-0175">Coiled coil</keyword>
<protein>
    <submittedName>
        <fullName evidence="3">Uncharacterized protein</fullName>
    </submittedName>
</protein>
<dbReference type="AlphaFoldDB" id="A0AAV0BN34"/>
<feature type="compositionally biased region" description="Basic and acidic residues" evidence="2">
    <location>
        <begin position="130"/>
        <end position="146"/>
    </location>
</feature>
<feature type="compositionally biased region" description="Low complexity" evidence="2">
    <location>
        <begin position="266"/>
        <end position="277"/>
    </location>
</feature>
<feature type="region of interest" description="Disordered" evidence="2">
    <location>
        <begin position="70"/>
        <end position="89"/>
    </location>
</feature>